<reference evidence="2" key="1">
    <citation type="submission" date="2021-01" db="EMBL/GenBank/DDBJ databases">
        <title>Whole genome shotgun sequence of Planobispora rosea NBRC 15558.</title>
        <authorList>
            <person name="Komaki H."/>
            <person name="Tamura T."/>
        </authorList>
    </citation>
    <scope>NUCLEOTIDE SEQUENCE</scope>
    <source>
        <strain evidence="2">NBRC 15558</strain>
    </source>
</reference>
<feature type="domain" description="Transposase IS701-like DDE" evidence="1">
    <location>
        <begin position="20"/>
        <end position="147"/>
    </location>
</feature>
<organism evidence="2 3">
    <name type="scientific">Planobispora rosea</name>
    <dbReference type="NCBI Taxonomy" id="35762"/>
    <lineage>
        <taxon>Bacteria</taxon>
        <taxon>Bacillati</taxon>
        <taxon>Actinomycetota</taxon>
        <taxon>Actinomycetes</taxon>
        <taxon>Streptosporangiales</taxon>
        <taxon>Streptosporangiaceae</taxon>
        <taxon>Planobispora</taxon>
    </lineage>
</organism>
<proteinExistence type="predicted"/>
<dbReference type="RefSeq" id="WP_189243992.1">
    <property type="nucleotide sequence ID" value="NZ_BMQP01000062.1"/>
</dbReference>
<dbReference type="Pfam" id="PF13546">
    <property type="entry name" value="DDE_5"/>
    <property type="match status" value="1"/>
</dbReference>
<dbReference type="AlphaFoldDB" id="A0A8J3SA51"/>
<name>A0A8J3SA51_PLARO</name>
<protein>
    <recommendedName>
        <fullName evidence="1">Transposase IS701-like DDE domain-containing protein</fullName>
    </recommendedName>
</protein>
<accession>A0A8J3SA51</accession>
<dbReference type="PANTHER" id="PTHR33627:SF1">
    <property type="entry name" value="TRANSPOSASE"/>
    <property type="match status" value="1"/>
</dbReference>
<keyword evidence="3" id="KW-1185">Reference proteome</keyword>
<comment type="caution">
    <text evidence="2">The sequence shown here is derived from an EMBL/GenBank/DDBJ whole genome shotgun (WGS) entry which is preliminary data.</text>
</comment>
<evidence type="ECO:0000313" key="2">
    <source>
        <dbReference type="EMBL" id="GIH88855.1"/>
    </source>
</evidence>
<sequence length="148" mass="16709">MDLQAVEALNEDLAEFAGDVFKYLAYRGRRDHGQQYLRGLTLDGKRKSVEPMAGRLGLPRQNLGHFVSQSAWDYTEVMRRVAARTVVVIGPAAWLIDDHPFVRYGHGTAAAMVQRCGEREQYPCQVAVSVHAVSDRGSTPLHWRLFLR</sequence>
<gene>
    <name evidence="2" type="ORF">Pro02_72630</name>
</gene>
<dbReference type="PANTHER" id="PTHR33627">
    <property type="entry name" value="TRANSPOSASE"/>
    <property type="match status" value="1"/>
</dbReference>
<dbReference type="InterPro" id="IPR038721">
    <property type="entry name" value="IS701-like_DDE_dom"/>
</dbReference>
<dbReference type="EMBL" id="BOOI01000092">
    <property type="protein sequence ID" value="GIH88855.1"/>
    <property type="molecule type" value="Genomic_DNA"/>
</dbReference>
<dbReference type="Proteomes" id="UP000655044">
    <property type="component" value="Unassembled WGS sequence"/>
</dbReference>
<evidence type="ECO:0000313" key="3">
    <source>
        <dbReference type="Proteomes" id="UP000655044"/>
    </source>
</evidence>
<evidence type="ECO:0000259" key="1">
    <source>
        <dbReference type="Pfam" id="PF13546"/>
    </source>
</evidence>
<dbReference type="InterPro" id="IPR039365">
    <property type="entry name" value="IS701-like"/>
</dbReference>